<evidence type="ECO:0000313" key="2">
    <source>
        <dbReference type="EMBL" id="OCU01506.1"/>
    </source>
</evidence>
<organism evidence="2 3">
    <name type="scientific">Xenopus laevis</name>
    <name type="common">African clawed frog</name>
    <dbReference type="NCBI Taxonomy" id="8355"/>
    <lineage>
        <taxon>Eukaryota</taxon>
        <taxon>Metazoa</taxon>
        <taxon>Chordata</taxon>
        <taxon>Craniata</taxon>
        <taxon>Vertebrata</taxon>
        <taxon>Euteleostomi</taxon>
        <taxon>Amphibia</taxon>
        <taxon>Batrachia</taxon>
        <taxon>Anura</taxon>
        <taxon>Pipoidea</taxon>
        <taxon>Pipidae</taxon>
        <taxon>Xenopodinae</taxon>
        <taxon>Xenopus</taxon>
        <taxon>Xenopus</taxon>
    </lineage>
</organism>
<dbReference type="InterPro" id="IPR013783">
    <property type="entry name" value="Ig-like_fold"/>
</dbReference>
<accession>A0A974E1H2</accession>
<evidence type="ECO:0008006" key="4">
    <source>
        <dbReference type="Google" id="ProtNLM"/>
    </source>
</evidence>
<feature type="region of interest" description="Disordered" evidence="1">
    <location>
        <begin position="110"/>
        <end position="139"/>
    </location>
</feature>
<protein>
    <recommendedName>
        <fullName evidence="4">Immunoglobulin C1-set domain-containing protein</fullName>
    </recommendedName>
</protein>
<dbReference type="AlphaFoldDB" id="A0A974E1H2"/>
<dbReference type="Gene3D" id="2.60.40.10">
    <property type="entry name" value="Immunoglobulins"/>
    <property type="match status" value="1"/>
</dbReference>
<proteinExistence type="predicted"/>
<sequence length="171" mass="18664">MAFGRGTELTVEPGEMPPTVPSVFVLKPLEAGSPTACLMKDFFPKDVVIYMNSTQSNSGNINTTSIVSLNGKYNAVHVGSLGTETLQCQAKHQGNWFRDIDTFLEAKETIPEPTDQTPDAAPHENTQTERCDPPATDTHAQSSEIINILSVTVLGMRLLFINIGYQLTSKH</sequence>
<gene>
    <name evidence="2" type="ORF">XELAEV_18007296mg</name>
</gene>
<evidence type="ECO:0000256" key="1">
    <source>
        <dbReference type="SAM" id="MobiDB-lite"/>
    </source>
</evidence>
<dbReference type="EMBL" id="CM004466">
    <property type="protein sequence ID" value="OCU01506.1"/>
    <property type="molecule type" value="Genomic_DNA"/>
</dbReference>
<reference evidence="3" key="1">
    <citation type="journal article" date="2016" name="Nature">
        <title>Genome evolution in the allotetraploid frog Xenopus laevis.</title>
        <authorList>
            <person name="Session A.M."/>
            <person name="Uno Y."/>
            <person name="Kwon T."/>
            <person name="Chapman J.A."/>
            <person name="Toyoda A."/>
            <person name="Takahashi S."/>
            <person name="Fukui A."/>
            <person name="Hikosaka A."/>
            <person name="Suzuki A."/>
            <person name="Kondo M."/>
            <person name="van Heeringen S.J."/>
            <person name="Quigley I."/>
            <person name="Heinz S."/>
            <person name="Ogino H."/>
            <person name="Ochi H."/>
            <person name="Hellsten U."/>
            <person name="Lyons J.B."/>
            <person name="Simakov O."/>
            <person name="Putnam N."/>
            <person name="Stites J."/>
            <person name="Kuroki Y."/>
            <person name="Tanaka T."/>
            <person name="Michiue T."/>
            <person name="Watanabe M."/>
            <person name="Bogdanovic O."/>
            <person name="Lister R."/>
            <person name="Georgiou G."/>
            <person name="Paranjpe S.S."/>
            <person name="van Kruijsbergen I."/>
            <person name="Shu S."/>
            <person name="Carlson J."/>
            <person name="Kinoshita T."/>
            <person name="Ohta Y."/>
            <person name="Mawaribuchi S."/>
            <person name="Jenkins J."/>
            <person name="Grimwood J."/>
            <person name="Schmutz J."/>
            <person name="Mitros T."/>
            <person name="Mozaffari S.V."/>
            <person name="Suzuki Y."/>
            <person name="Haramoto Y."/>
            <person name="Yamamoto T.S."/>
            <person name="Takagi C."/>
            <person name="Heald R."/>
            <person name="Miller K."/>
            <person name="Haudenschild C."/>
            <person name="Kitzman J."/>
            <person name="Nakayama T."/>
            <person name="Izutsu Y."/>
            <person name="Robert J."/>
            <person name="Fortriede J."/>
            <person name="Burns K."/>
            <person name="Lotay V."/>
            <person name="Karimi K."/>
            <person name="Yasuoka Y."/>
            <person name="Dichmann D.S."/>
            <person name="Flajnik M.F."/>
            <person name="Houston D.W."/>
            <person name="Shendure J."/>
            <person name="DuPasquier L."/>
            <person name="Vize P.D."/>
            <person name="Zorn A.M."/>
            <person name="Ito M."/>
            <person name="Marcotte E.M."/>
            <person name="Wallingford J.B."/>
            <person name="Ito Y."/>
            <person name="Asashima M."/>
            <person name="Ueno N."/>
            <person name="Matsuda Y."/>
            <person name="Veenstra G.J."/>
            <person name="Fujiyama A."/>
            <person name="Harland R.M."/>
            <person name="Taira M."/>
            <person name="Rokhsar D.S."/>
        </authorList>
    </citation>
    <scope>NUCLEOTIDE SEQUENCE [LARGE SCALE GENOMIC DNA]</scope>
    <source>
        <strain evidence="3">J</strain>
    </source>
</reference>
<evidence type="ECO:0000313" key="3">
    <source>
        <dbReference type="Proteomes" id="UP000694892"/>
    </source>
</evidence>
<name>A0A974E1H2_XENLA</name>
<dbReference type="Proteomes" id="UP000694892">
    <property type="component" value="Chromosome 1L"/>
</dbReference>